<dbReference type="InterPro" id="IPR025859">
    <property type="entry name" value="AurF/CmlI"/>
</dbReference>
<dbReference type="Gene3D" id="1.10.620.20">
    <property type="entry name" value="Ribonucleotide Reductase, subunit A"/>
    <property type="match status" value="1"/>
</dbReference>
<dbReference type="Proteomes" id="UP000191025">
    <property type="component" value="Unassembled WGS sequence"/>
</dbReference>
<accession>A0A1V4GPN6</accession>
<reference evidence="2" key="1">
    <citation type="submission" date="2017-03" db="EMBL/GenBank/DDBJ databases">
        <title>Draft genome sequence of Moraxella equi CCUG 4950T type strain.</title>
        <authorList>
            <person name="Salva-Serra F."/>
            <person name="Engstrom-Jakobsson H."/>
            <person name="Thorell K."/>
            <person name="Jaen-Luchoro D."/>
            <person name="Gonzales-Siles L."/>
            <person name="Karlsson R."/>
            <person name="Yazdan S."/>
            <person name="Boulund F."/>
            <person name="Johnning A."/>
            <person name="Engstrand L."/>
            <person name="Kristiansson E."/>
            <person name="Moore E."/>
        </authorList>
    </citation>
    <scope>NUCLEOTIDE SEQUENCE [LARGE SCALE GENOMIC DNA]</scope>
    <source>
        <strain evidence="2">CCUG 4441</strain>
    </source>
</reference>
<dbReference type="RefSeq" id="WP_062501630.1">
    <property type="nucleotide sequence ID" value="NZ_MXAN01000082.1"/>
</dbReference>
<evidence type="ECO:0000313" key="1">
    <source>
        <dbReference type="EMBL" id="OPH34584.1"/>
    </source>
</evidence>
<dbReference type="EMBL" id="MXAN01000082">
    <property type="protein sequence ID" value="OPH34584.1"/>
    <property type="molecule type" value="Genomic_DNA"/>
</dbReference>
<name>A0A1V4GPN6_MORLA</name>
<evidence type="ECO:0000313" key="2">
    <source>
        <dbReference type="Proteomes" id="UP000191025"/>
    </source>
</evidence>
<protein>
    <submittedName>
        <fullName evidence="1">Aminobenzoate oxygenase</fullName>
    </submittedName>
</protein>
<gene>
    <name evidence="1" type="ORF">B5J94_11140</name>
</gene>
<proteinExistence type="predicted"/>
<sequence>MKTVYIECDVVTPTCENILKYPPNTENLADVQKVIAEALLDEALHTKMSIGACNYIYQKRNLPHLGENNFYLSQWLNETLNKQLDEKNRRLVQFAVACASETLITDYLDILSKDNTIQNICYEVTKRHALDERSHSGVFSHVALEVLKNESKETRTLFINTLKSTVPLFAHTEMKEWEKIFGILNFPNYQEILRDTDTLKNIGIYDNSVNKLLLTLGAM</sequence>
<dbReference type="AlphaFoldDB" id="A0A1V4GPN6"/>
<organism evidence="1 2">
    <name type="scientific">Moraxella lacunata</name>
    <dbReference type="NCBI Taxonomy" id="477"/>
    <lineage>
        <taxon>Bacteria</taxon>
        <taxon>Pseudomonadati</taxon>
        <taxon>Pseudomonadota</taxon>
        <taxon>Gammaproteobacteria</taxon>
        <taxon>Moraxellales</taxon>
        <taxon>Moraxellaceae</taxon>
        <taxon>Moraxella</taxon>
    </lineage>
</organism>
<dbReference type="Pfam" id="PF11583">
    <property type="entry name" value="AurF"/>
    <property type="match status" value="1"/>
</dbReference>
<comment type="caution">
    <text evidence="1">The sequence shown here is derived from an EMBL/GenBank/DDBJ whole genome shotgun (WGS) entry which is preliminary data.</text>
</comment>
<dbReference type="GO" id="GO:0016491">
    <property type="term" value="F:oxidoreductase activity"/>
    <property type="evidence" value="ECO:0007669"/>
    <property type="project" value="InterPro"/>
</dbReference>
<dbReference type="InterPro" id="IPR012348">
    <property type="entry name" value="RNR-like"/>
</dbReference>